<reference evidence="2 3" key="1">
    <citation type="submission" date="2019-03" db="EMBL/GenBank/DDBJ databases">
        <title>Genomic Encyclopedia of Type Strains, Phase IV (KMG-IV): sequencing the most valuable type-strain genomes for metagenomic binning, comparative biology and taxonomic classification.</title>
        <authorList>
            <person name="Goeker M."/>
        </authorList>
    </citation>
    <scope>NUCLEOTIDE SEQUENCE [LARGE SCALE GENOMIC DNA]</scope>
    <source>
        <strain evidence="2 3">DSM 25964</strain>
    </source>
</reference>
<name>A0A4R8ML24_9BACT</name>
<evidence type="ECO:0000256" key="1">
    <source>
        <dbReference type="SAM" id="SignalP"/>
    </source>
</evidence>
<dbReference type="RefSeq" id="WP_133955542.1">
    <property type="nucleotide sequence ID" value="NZ_SORI01000001.1"/>
</dbReference>
<proteinExistence type="predicted"/>
<dbReference type="EMBL" id="SORI01000001">
    <property type="protein sequence ID" value="TDY65122.1"/>
    <property type="molecule type" value="Genomic_DNA"/>
</dbReference>
<feature type="signal peptide" evidence="1">
    <location>
        <begin position="1"/>
        <end position="24"/>
    </location>
</feature>
<dbReference type="OrthoDB" id="3893at2"/>
<dbReference type="Proteomes" id="UP000295066">
    <property type="component" value="Unassembled WGS sequence"/>
</dbReference>
<keyword evidence="3" id="KW-1185">Reference proteome</keyword>
<evidence type="ECO:0000313" key="2">
    <source>
        <dbReference type="EMBL" id="TDY65122.1"/>
    </source>
</evidence>
<accession>A0A4R8ML24</accession>
<feature type="chain" id="PRO_5021029046" evidence="1">
    <location>
        <begin position="25"/>
        <end position="332"/>
    </location>
</feature>
<dbReference type="AlphaFoldDB" id="A0A4R8ML24"/>
<protein>
    <submittedName>
        <fullName evidence="2">Uncharacterized protein</fullName>
    </submittedName>
</protein>
<organism evidence="2 3">
    <name type="scientific">Aminivibrio pyruvatiphilus</name>
    <dbReference type="NCBI Taxonomy" id="1005740"/>
    <lineage>
        <taxon>Bacteria</taxon>
        <taxon>Thermotogati</taxon>
        <taxon>Synergistota</taxon>
        <taxon>Synergistia</taxon>
        <taxon>Synergistales</taxon>
        <taxon>Aminobacteriaceae</taxon>
        <taxon>Aminivibrio</taxon>
    </lineage>
</organism>
<evidence type="ECO:0000313" key="3">
    <source>
        <dbReference type="Proteomes" id="UP000295066"/>
    </source>
</evidence>
<keyword evidence="1" id="KW-0732">Signal</keyword>
<comment type="caution">
    <text evidence="2">The sequence shown here is derived from an EMBL/GenBank/DDBJ whole genome shotgun (WGS) entry which is preliminary data.</text>
</comment>
<gene>
    <name evidence="2" type="ORF">C8D99_101272</name>
</gene>
<sequence length="332" mass="35370">MKKSVLGLVLALFAVCAAGIGAYAEEQQSTVFLMGRVERLLYGSERTGGLIERLNGVEKEMFGRELPGSIAERQNALLNFIEKGAPEQPSVLFKLAVAEWAVGQKINSLSPAVRRVEALEVDLEGTPQVDRPVSMRLERILSLLLSDTVTMQDAEVPAGTVVRGALSKTLSPRTAKKGDLVDITLESDLAVGTNLVAPRGSRMQATVTEVTKPRSFGRPAEVKISVEKLFPLGPEEIFLTVGENTKKATEAESAQMAAAGTSVVGAILLGPIGLAGGFLVRGDLKEIPEGAVVFAETADIVRVSAYPVPLGLQGMLKKEEPKPEEKKAPDSK</sequence>